<keyword evidence="3" id="KW-1185">Reference proteome</keyword>
<dbReference type="Gene3D" id="3.60.60.10">
    <property type="entry name" value="Penicillin V Acylase, Chain A"/>
    <property type="match status" value="1"/>
</dbReference>
<dbReference type="PANTHER" id="PTHR17985">
    <property type="entry name" value="SER/THR-RICH PROTEIN T10 IN DGCR REGION"/>
    <property type="match status" value="1"/>
</dbReference>
<dbReference type="Pfam" id="PF05742">
    <property type="entry name" value="TANGO2"/>
    <property type="match status" value="1"/>
</dbReference>
<protein>
    <submittedName>
        <fullName evidence="2">Uncharacterized conserved protein, contains NRDE domain</fullName>
    </submittedName>
</protein>
<dbReference type="OrthoDB" id="312503at2157"/>
<dbReference type="InterPro" id="IPR008551">
    <property type="entry name" value="TANGO2"/>
</dbReference>
<name>A0A1H3J6C7_9EURY</name>
<reference evidence="3" key="1">
    <citation type="submission" date="2016-10" db="EMBL/GenBank/DDBJ databases">
        <authorList>
            <person name="Varghese N."/>
            <person name="Submissions S."/>
        </authorList>
    </citation>
    <scope>NUCLEOTIDE SEQUENCE [LARGE SCALE GENOMIC DNA]</scope>
    <source>
        <strain evidence="3">DC30,IBRC 10041,KCTC 4046</strain>
    </source>
</reference>
<feature type="region of interest" description="Disordered" evidence="1">
    <location>
        <begin position="22"/>
        <end position="50"/>
    </location>
</feature>
<dbReference type="RefSeq" id="WP_021074919.1">
    <property type="nucleotide sequence ID" value="NZ_FNPC01000004.1"/>
</dbReference>
<proteinExistence type="predicted"/>
<dbReference type="Proteomes" id="UP000199079">
    <property type="component" value="Unassembled WGS sequence"/>
</dbReference>
<dbReference type="GeneID" id="43839442"/>
<dbReference type="AlphaFoldDB" id="A0A1H3J6C7"/>
<dbReference type="PANTHER" id="PTHR17985:SF8">
    <property type="entry name" value="TRANSPORT AND GOLGI ORGANIZATION PROTEIN 2 HOMOLOG"/>
    <property type="match status" value="1"/>
</dbReference>
<gene>
    <name evidence="2" type="ORF">SAMN05216564_104409</name>
</gene>
<evidence type="ECO:0000313" key="2">
    <source>
        <dbReference type="EMBL" id="SDY35501.1"/>
    </source>
</evidence>
<accession>A0A1H3J6C7</accession>
<organism evidence="2 3">
    <name type="scientific">Halopenitus persicus</name>
    <dbReference type="NCBI Taxonomy" id="1048396"/>
    <lineage>
        <taxon>Archaea</taxon>
        <taxon>Methanobacteriati</taxon>
        <taxon>Methanobacteriota</taxon>
        <taxon>Stenosarchaea group</taxon>
        <taxon>Halobacteria</taxon>
        <taxon>Halobacteriales</taxon>
        <taxon>Haloferacaceae</taxon>
        <taxon>Halopenitus</taxon>
    </lineage>
</organism>
<evidence type="ECO:0000313" key="3">
    <source>
        <dbReference type="Proteomes" id="UP000199079"/>
    </source>
</evidence>
<dbReference type="EMBL" id="FNPC01000004">
    <property type="protein sequence ID" value="SDY35501.1"/>
    <property type="molecule type" value="Genomic_DNA"/>
</dbReference>
<evidence type="ECO:0000256" key="1">
    <source>
        <dbReference type="SAM" id="MobiDB-lite"/>
    </source>
</evidence>
<sequence>MCTLALAWQVFADAPVAAGANRDERFDRPAEPPRLRADRSPPVIAPRDRQAGGTWMGVSREGLYVLLTNRWLEEPIDGDRSRGLLVDDCLGRASAGEALEHVRAELEDRERSYAGFSLVLADATAAFLVVNDGPLRVTRLDPGVHVLVNVGGVINGRGRFAVPDRRGDAGARQRAAAGELADRARPEPGADATAWLDRVGDALGDHDLGVCIHGEGFGTRSSTLVRTGSDPSFRYADGPPCTATYEPVAVPEEWGADSPATRGRESHL</sequence>
<feature type="compositionally biased region" description="Basic and acidic residues" evidence="1">
    <location>
        <begin position="22"/>
        <end position="39"/>
    </location>
</feature>